<dbReference type="EMBL" id="CAJA01000061">
    <property type="protein sequence ID" value="CCH72320.1"/>
    <property type="molecule type" value="Genomic_DNA"/>
</dbReference>
<evidence type="ECO:0000313" key="1">
    <source>
        <dbReference type="EMBL" id="CCH72320.1"/>
    </source>
</evidence>
<protein>
    <submittedName>
        <fullName evidence="1">Uncharacterized protein</fullName>
    </submittedName>
</protein>
<keyword evidence="2" id="KW-1185">Reference proteome</keyword>
<accession>W6JUW9</accession>
<dbReference type="AlphaFoldDB" id="W6JUW9"/>
<gene>
    <name evidence="1" type="ORF">BN11_1530008</name>
</gene>
<organism evidence="1 2">
    <name type="scientific">Nostocoides australiense Ben110</name>
    <dbReference type="NCBI Taxonomy" id="1193182"/>
    <lineage>
        <taxon>Bacteria</taxon>
        <taxon>Bacillati</taxon>
        <taxon>Actinomycetota</taxon>
        <taxon>Actinomycetes</taxon>
        <taxon>Micrococcales</taxon>
        <taxon>Intrasporangiaceae</taxon>
        <taxon>Nostocoides</taxon>
    </lineage>
</organism>
<name>W6JUW9_9MICO</name>
<sequence length="85" mass="8928">MQVSLHVDDRAPSIGPALRTAIAAVLEAAEPGDQVTVTAYPTSGAARIVVANPHRAVPVPRCLEVAPMLRLVDHDDGLLVLDVVE</sequence>
<dbReference type="Proteomes" id="UP000035763">
    <property type="component" value="Unassembled WGS sequence"/>
</dbReference>
<evidence type="ECO:0000313" key="2">
    <source>
        <dbReference type="Proteomes" id="UP000035763"/>
    </source>
</evidence>
<comment type="caution">
    <text evidence="1">The sequence shown here is derived from an EMBL/GenBank/DDBJ whole genome shotgun (WGS) entry which is preliminary data.</text>
</comment>
<reference evidence="1 2" key="1">
    <citation type="journal article" date="2013" name="ISME J.">
        <title>A metabolic model for members of the genus Tetrasphaera involved in enhanced biological phosphorus removal.</title>
        <authorList>
            <person name="Kristiansen R."/>
            <person name="Nguyen H.T.T."/>
            <person name="Saunders A.M."/>
            <person name="Nielsen J.L."/>
            <person name="Wimmer R."/>
            <person name="Le V.Q."/>
            <person name="McIlroy S.J."/>
            <person name="Petrovski S."/>
            <person name="Seviour R.J."/>
            <person name="Calteau A."/>
            <person name="Nielsen K.L."/>
            <person name="Nielsen P.H."/>
        </authorList>
    </citation>
    <scope>NUCLEOTIDE SEQUENCE [LARGE SCALE GENOMIC DNA]</scope>
    <source>
        <strain evidence="1 2">Ben110</strain>
    </source>
</reference>
<proteinExistence type="predicted"/>